<dbReference type="EMBL" id="CAJJDP010000072">
    <property type="protein sequence ID" value="CAD8179510.1"/>
    <property type="molecule type" value="Genomic_DNA"/>
</dbReference>
<evidence type="ECO:0000313" key="2">
    <source>
        <dbReference type="EMBL" id="CAD8179510.1"/>
    </source>
</evidence>
<keyword evidence="1" id="KW-0812">Transmembrane</keyword>
<accession>A0A8S1VQM1</accession>
<dbReference type="Proteomes" id="UP000683925">
    <property type="component" value="Unassembled WGS sequence"/>
</dbReference>
<reference evidence="2" key="1">
    <citation type="submission" date="2021-01" db="EMBL/GenBank/DDBJ databases">
        <authorList>
            <consortium name="Genoscope - CEA"/>
            <person name="William W."/>
        </authorList>
    </citation>
    <scope>NUCLEOTIDE SEQUENCE</scope>
</reference>
<keyword evidence="1" id="KW-0472">Membrane</keyword>
<keyword evidence="3" id="KW-1185">Reference proteome</keyword>
<comment type="caution">
    <text evidence="2">The sequence shown here is derived from an EMBL/GenBank/DDBJ whole genome shotgun (WGS) entry which is preliminary data.</text>
</comment>
<evidence type="ECO:0000313" key="3">
    <source>
        <dbReference type="Proteomes" id="UP000683925"/>
    </source>
</evidence>
<keyword evidence="1" id="KW-1133">Transmembrane helix</keyword>
<sequence>MKKMEVKFVKPNFIRKVVWSQGIFLCYLKLKRYTVHKLKFQILFILLVFLPPFHKLDVFSTFTLSNRQLSTLNSIFVPLQFHHKSRKQWVIGLNL</sequence>
<protein>
    <submittedName>
        <fullName evidence="2">Uncharacterized protein</fullName>
    </submittedName>
</protein>
<proteinExistence type="predicted"/>
<organism evidence="2 3">
    <name type="scientific">Paramecium octaurelia</name>
    <dbReference type="NCBI Taxonomy" id="43137"/>
    <lineage>
        <taxon>Eukaryota</taxon>
        <taxon>Sar</taxon>
        <taxon>Alveolata</taxon>
        <taxon>Ciliophora</taxon>
        <taxon>Intramacronucleata</taxon>
        <taxon>Oligohymenophorea</taxon>
        <taxon>Peniculida</taxon>
        <taxon>Parameciidae</taxon>
        <taxon>Paramecium</taxon>
    </lineage>
</organism>
<evidence type="ECO:0000256" key="1">
    <source>
        <dbReference type="SAM" id="Phobius"/>
    </source>
</evidence>
<gene>
    <name evidence="2" type="ORF">POCTA_138.1.T0730053</name>
</gene>
<name>A0A8S1VQM1_PAROT</name>
<dbReference type="AlphaFoldDB" id="A0A8S1VQM1"/>
<feature type="transmembrane region" description="Helical" evidence="1">
    <location>
        <begin position="38"/>
        <end position="54"/>
    </location>
</feature>